<keyword evidence="2" id="KW-0964">Secreted</keyword>
<evidence type="ECO:0000313" key="7">
    <source>
        <dbReference type="Proteomes" id="UP000472271"/>
    </source>
</evidence>
<keyword evidence="3 4" id="KW-0732">Signal</keyword>
<sequence length="189" mass="20688">DLQMKTTMFLPLLLLLFPAFLQGHCDDETCSPNIYTVLSELDAKVNKLENQLQVHQVAFSASLLVSGEETIGPYNDFVTLVYKNVVTNVGNAYNPNTGYFTAPVKGAYHFEFYIAVQGSRVTAAVLVKNGSRTFGAYENIGSGLGSASNGITLVLEVGDVVGVHLWENQVIYDSHEHLSTFSGRLLFTM</sequence>
<dbReference type="Proteomes" id="UP000472271">
    <property type="component" value="Chromosome 7"/>
</dbReference>
<reference evidence="6" key="3">
    <citation type="submission" date="2025-09" db="UniProtKB">
        <authorList>
            <consortium name="Ensembl"/>
        </authorList>
    </citation>
    <scope>IDENTIFICATION</scope>
</reference>
<evidence type="ECO:0000256" key="3">
    <source>
        <dbReference type="ARBA" id="ARBA00022729"/>
    </source>
</evidence>
<dbReference type="PANTHER" id="PTHR22923:SF102">
    <property type="entry name" value="CEREBELLIN 13-RELATED"/>
    <property type="match status" value="1"/>
</dbReference>
<dbReference type="InterPro" id="IPR001073">
    <property type="entry name" value="C1q_dom"/>
</dbReference>
<gene>
    <name evidence="6" type="primary">LOC115422573</name>
</gene>
<accession>A0A673AE35</accession>
<name>A0A673AE35_9TELE</name>
<evidence type="ECO:0000313" key="6">
    <source>
        <dbReference type="Ensembl" id="ENSSORP00005027835.1"/>
    </source>
</evidence>
<dbReference type="SMART" id="SM00110">
    <property type="entry name" value="C1Q"/>
    <property type="match status" value="1"/>
</dbReference>
<dbReference type="InterPro" id="IPR008983">
    <property type="entry name" value="Tumour_necrosis_fac-like_dom"/>
</dbReference>
<dbReference type="Ensembl" id="ENSSORT00005028632.1">
    <property type="protein sequence ID" value="ENSSORP00005027835.1"/>
    <property type="gene ID" value="ENSSORG00005013326.1"/>
</dbReference>
<dbReference type="InParanoid" id="A0A673AE35"/>
<evidence type="ECO:0000259" key="5">
    <source>
        <dbReference type="PROSITE" id="PS50871"/>
    </source>
</evidence>
<dbReference type="GO" id="GO:0005576">
    <property type="term" value="C:extracellular region"/>
    <property type="evidence" value="ECO:0007669"/>
    <property type="project" value="UniProtKB-SubCell"/>
</dbReference>
<organism evidence="6 7">
    <name type="scientific">Sphaeramia orbicularis</name>
    <name type="common">orbiculate cardinalfish</name>
    <dbReference type="NCBI Taxonomy" id="375764"/>
    <lineage>
        <taxon>Eukaryota</taxon>
        <taxon>Metazoa</taxon>
        <taxon>Chordata</taxon>
        <taxon>Craniata</taxon>
        <taxon>Vertebrata</taxon>
        <taxon>Euteleostomi</taxon>
        <taxon>Actinopterygii</taxon>
        <taxon>Neopterygii</taxon>
        <taxon>Teleostei</taxon>
        <taxon>Neoteleostei</taxon>
        <taxon>Acanthomorphata</taxon>
        <taxon>Gobiaria</taxon>
        <taxon>Kurtiformes</taxon>
        <taxon>Apogonoidei</taxon>
        <taxon>Apogonidae</taxon>
        <taxon>Apogoninae</taxon>
        <taxon>Sphaeramia</taxon>
    </lineage>
</organism>
<reference evidence="6" key="1">
    <citation type="submission" date="2019-06" db="EMBL/GenBank/DDBJ databases">
        <authorList>
            <consortium name="Wellcome Sanger Institute Data Sharing"/>
        </authorList>
    </citation>
    <scope>NUCLEOTIDE SEQUENCE [LARGE SCALE GENOMIC DNA]</scope>
</reference>
<evidence type="ECO:0000256" key="2">
    <source>
        <dbReference type="ARBA" id="ARBA00022525"/>
    </source>
</evidence>
<proteinExistence type="predicted"/>
<feature type="chain" id="PRO_5025680147" evidence="4">
    <location>
        <begin position="24"/>
        <end position="189"/>
    </location>
</feature>
<feature type="signal peptide" evidence="4">
    <location>
        <begin position="1"/>
        <end position="23"/>
    </location>
</feature>
<evidence type="ECO:0000256" key="1">
    <source>
        <dbReference type="ARBA" id="ARBA00004613"/>
    </source>
</evidence>
<keyword evidence="7" id="KW-1185">Reference proteome</keyword>
<dbReference type="Gene3D" id="2.60.120.40">
    <property type="match status" value="1"/>
</dbReference>
<comment type="subcellular location">
    <subcellularLocation>
        <location evidence="1">Secreted</location>
    </subcellularLocation>
</comment>
<dbReference type="InterPro" id="IPR050822">
    <property type="entry name" value="Cerebellin_Synaptic_Org"/>
</dbReference>
<feature type="domain" description="C1q" evidence="5">
    <location>
        <begin position="52"/>
        <end position="189"/>
    </location>
</feature>
<dbReference type="SUPFAM" id="SSF49842">
    <property type="entry name" value="TNF-like"/>
    <property type="match status" value="1"/>
</dbReference>
<dbReference type="AlphaFoldDB" id="A0A673AE35"/>
<dbReference type="PROSITE" id="PS50871">
    <property type="entry name" value="C1Q"/>
    <property type="match status" value="1"/>
</dbReference>
<dbReference type="PANTHER" id="PTHR22923">
    <property type="entry name" value="CEREBELLIN-RELATED"/>
    <property type="match status" value="1"/>
</dbReference>
<reference evidence="6" key="2">
    <citation type="submission" date="2025-08" db="UniProtKB">
        <authorList>
            <consortium name="Ensembl"/>
        </authorList>
    </citation>
    <scope>IDENTIFICATION</scope>
</reference>
<evidence type="ECO:0000256" key="4">
    <source>
        <dbReference type="SAM" id="SignalP"/>
    </source>
</evidence>
<dbReference type="PRINTS" id="PR00007">
    <property type="entry name" value="COMPLEMNTC1Q"/>
</dbReference>
<protein>
    <submittedName>
        <fullName evidence="6">Cerebellin 10</fullName>
    </submittedName>
</protein>
<dbReference type="Pfam" id="PF00386">
    <property type="entry name" value="C1q"/>
    <property type="match status" value="1"/>
</dbReference>